<reference evidence="2 3" key="1">
    <citation type="submission" date="2016-03" db="EMBL/GenBank/DDBJ databases">
        <authorList>
            <person name="Ploux O."/>
        </authorList>
    </citation>
    <scope>NUCLEOTIDE SEQUENCE [LARGE SCALE GENOMIC DNA]</scope>
    <source>
        <strain evidence="2 3">BER2</strain>
    </source>
</reference>
<feature type="signal peptide" evidence="1">
    <location>
        <begin position="1"/>
        <end position="18"/>
    </location>
</feature>
<accession>A0A150WIZ0</accession>
<evidence type="ECO:0000313" key="3">
    <source>
        <dbReference type="Proteomes" id="UP000075391"/>
    </source>
</evidence>
<dbReference type="EMBL" id="LUKF01000014">
    <property type="protein sequence ID" value="KYG63459.1"/>
    <property type="molecule type" value="Genomic_DNA"/>
</dbReference>
<evidence type="ECO:0000256" key="1">
    <source>
        <dbReference type="SAM" id="SignalP"/>
    </source>
</evidence>
<sequence>MKKIAFFAVLFTSLTAFAADLTGKATLDLTNTYGGFNAGLYEVTAQFTANNQVVTSEIKRSQRHDDGENFCVSSLNFKVGTLVTTVKNVITGNTLVRTMELTATTSIQNDNEECVTTASDFAKETAMYVTTSQGPWVLPVAPPKGWDQVQVWLNPFHTLTVFASLKQDGETLKLDTTNLFNASLFDTNHNRLELFHYLTAVEGSGTLSLSVANVPMYLVK</sequence>
<gene>
    <name evidence="2" type="ORF">AZI85_05370</name>
</gene>
<comment type="caution">
    <text evidence="2">The sequence shown here is derived from an EMBL/GenBank/DDBJ whole genome shotgun (WGS) entry which is preliminary data.</text>
</comment>
<organism evidence="2 3">
    <name type="scientific">Bdellovibrio bacteriovorus</name>
    <dbReference type="NCBI Taxonomy" id="959"/>
    <lineage>
        <taxon>Bacteria</taxon>
        <taxon>Pseudomonadati</taxon>
        <taxon>Bdellovibrionota</taxon>
        <taxon>Bdellovibrionia</taxon>
        <taxon>Bdellovibrionales</taxon>
        <taxon>Pseudobdellovibrionaceae</taxon>
        <taxon>Bdellovibrio</taxon>
    </lineage>
</organism>
<name>A0A150WIZ0_BDEBC</name>
<protein>
    <submittedName>
        <fullName evidence="2">Uncharacterized protein</fullName>
    </submittedName>
</protein>
<feature type="chain" id="PRO_5007573024" evidence="1">
    <location>
        <begin position="19"/>
        <end position="220"/>
    </location>
</feature>
<evidence type="ECO:0000313" key="2">
    <source>
        <dbReference type="EMBL" id="KYG63459.1"/>
    </source>
</evidence>
<dbReference type="AlphaFoldDB" id="A0A150WIZ0"/>
<dbReference type="OrthoDB" id="5291526at2"/>
<dbReference type="Proteomes" id="UP000075391">
    <property type="component" value="Unassembled WGS sequence"/>
</dbReference>
<dbReference type="RefSeq" id="WP_063243805.1">
    <property type="nucleotide sequence ID" value="NZ_LUKF01000014.1"/>
</dbReference>
<keyword evidence="1" id="KW-0732">Signal</keyword>
<proteinExistence type="predicted"/>